<dbReference type="AlphaFoldDB" id="A0A2P2P372"/>
<reference evidence="1" key="1">
    <citation type="submission" date="2018-02" db="EMBL/GenBank/DDBJ databases">
        <title>Rhizophora mucronata_Transcriptome.</title>
        <authorList>
            <person name="Meera S.P."/>
            <person name="Sreeshan A."/>
            <person name="Augustine A."/>
        </authorList>
    </citation>
    <scope>NUCLEOTIDE SEQUENCE</scope>
    <source>
        <tissue evidence="1">Leaf</tissue>
    </source>
</reference>
<accession>A0A2P2P372</accession>
<proteinExistence type="predicted"/>
<protein>
    <submittedName>
        <fullName evidence="1">Uncharacterized protein</fullName>
    </submittedName>
</protein>
<evidence type="ECO:0000313" key="1">
    <source>
        <dbReference type="EMBL" id="MBX49198.1"/>
    </source>
</evidence>
<name>A0A2P2P372_RHIMU</name>
<organism evidence="1">
    <name type="scientific">Rhizophora mucronata</name>
    <name type="common">Asiatic mangrove</name>
    <dbReference type="NCBI Taxonomy" id="61149"/>
    <lineage>
        <taxon>Eukaryota</taxon>
        <taxon>Viridiplantae</taxon>
        <taxon>Streptophyta</taxon>
        <taxon>Embryophyta</taxon>
        <taxon>Tracheophyta</taxon>
        <taxon>Spermatophyta</taxon>
        <taxon>Magnoliopsida</taxon>
        <taxon>eudicotyledons</taxon>
        <taxon>Gunneridae</taxon>
        <taxon>Pentapetalae</taxon>
        <taxon>rosids</taxon>
        <taxon>fabids</taxon>
        <taxon>Malpighiales</taxon>
        <taxon>Rhizophoraceae</taxon>
        <taxon>Rhizophora</taxon>
    </lineage>
</organism>
<sequence>MEGRYLQPFFFFFFSHDYIW</sequence>
<dbReference type="EMBL" id="GGEC01068714">
    <property type="protein sequence ID" value="MBX49198.1"/>
    <property type="molecule type" value="Transcribed_RNA"/>
</dbReference>